<dbReference type="EMBL" id="CP026652">
    <property type="protein sequence ID" value="AVH55862.1"/>
    <property type="molecule type" value="Genomic_DNA"/>
</dbReference>
<proteinExistence type="predicted"/>
<evidence type="ECO:0000313" key="2">
    <source>
        <dbReference type="Proteomes" id="UP000238413"/>
    </source>
</evidence>
<evidence type="ECO:0000313" key="1">
    <source>
        <dbReference type="EMBL" id="AVH55862.1"/>
    </source>
</evidence>
<keyword evidence="2" id="KW-1185">Reference proteome</keyword>
<name>A0ABM6SMG8_9ACTN</name>
<dbReference type="RefSeq" id="WP_099498837.1">
    <property type="nucleotide sequence ID" value="NZ_CP026652.1"/>
</dbReference>
<reference evidence="1 2" key="1">
    <citation type="submission" date="2018-02" db="EMBL/GenBank/DDBJ databases">
        <title>Complete genome sequence of Streptomyces dengpaensis, the producer of angucyclines.</title>
        <authorList>
            <person name="Yumei L."/>
        </authorList>
    </citation>
    <scope>NUCLEOTIDE SEQUENCE [LARGE SCALE GENOMIC DNA]</scope>
    <source>
        <strain evidence="1 2">XZHG99</strain>
    </source>
</reference>
<dbReference type="Proteomes" id="UP000238413">
    <property type="component" value="Chromosome"/>
</dbReference>
<gene>
    <name evidence="1" type="ORF">C4B68_08860</name>
</gene>
<accession>A0ABM6SMG8</accession>
<organism evidence="1 2">
    <name type="scientific">Streptomyces dengpaensis</name>
    <dbReference type="NCBI Taxonomy" id="2049881"/>
    <lineage>
        <taxon>Bacteria</taxon>
        <taxon>Bacillati</taxon>
        <taxon>Actinomycetota</taxon>
        <taxon>Actinomycetes</taxon>
        <taxon>Kitasatosporales</taxon>
        <taxon>Streptomycetaceae</taxon>
        <taxon>Streptomyces</taxon>
    </lineage>
</organism>
<sequence length="180" mass="20664">MTVLLIVATVFSLWLALTVLNQADRTRRPIRSIVGYDILGLVPIWTFFAPNPGDTDLHLLYRDLDRHGNVGPWHEVVIERRRHVLHLWLPHRRVSKALSDVAHDLTRFDWDSRATEHGHTVHPSRVLSFPYLYALNLVTSEPALPETTHRQFAVARTRGPAAFGEPDIYLLSAFHEQDEP</sequence>
<protein>
    <submittedName>
        <fullName evidence="1">Uncharacterized protein</fullName>
    </submittedName>
</protein>